<protein>
    <submittedName>
        <fullName evidence="1">Uncharacterized protein</fullName>
    </submittedName>
</protein>
<reference evidence="1" key="1">
    <citation type="journal article" date="2021" name="J Fungi (Basel)">
        <title>Virulence traits and population genomics of the black yeast Aureobasidium melanogenum.</title>
        <authorList>
            <person name="Cernosa A."/>
            <person name="Sun X."/>
            <person name="Gostincar C."/>
            <person name="Fang C."/>
            <person name="Gunde-Cimerman N."/>
            <person name="Song Z."/>
        </authorList>
    </citation>
    <scope>NUCLEOTIDE SEQUENCE</scope>
    <source>
        <strain evidence="1">EXF-9298</strain>
    </source>
</reference>
<feature type="non-terminal residue" evidence="1">
    <location>
        <position position="614"/>
    </location>
</feature>
<name>A0A9P8JXE2_AURME</name>
<dbReference type="AlphaFoldDB" id="A0A9P8JXE2"/>
<sequence length="614" mass="63371">MVSSSSSAIPAVSSSATTGYLINVGVGSTSLGVIQTAGGGNLVDVGAGSIVSTQISASAANPITTVVGSAMGSSGIGTTVVLSTPTTVSSLSASATISGSSAQLQSSSSSQSASSSPMTAASLTTSGSILSSSIISISSSIANTQLAGIGNSILTTSQTSSTTSSVASALGHLVIKYSSRHGQHSEFVHCYHLVLDRKFSRGSWCYKCAFYTSGVLRYVRLSKRFDRSGAIKQPVNSSHFIDVKQHAIEHCLSHERYSGDAEHLNQLERFICCDSISSNGLNISQQPYIYFDPVKQFIKSGDFIFDIEHTLKHVLNANPLASTGSIAQTTPVSSSVGSSTTSLAQASTGVSSQASLSSSIVVVASSTSTSQPVVVLTTTISTAAIGVATNVLPVASQGTSTSSSAGSSTVPSVVSTSASSVTPTSVAPSTIASSASSFASSSSASSSAGSSVIASSVVTTSSTINSNTGTVASSTLVSSSASSSTPVTSILATTSNLAFVKPEYLGLFFRCYILVIERASVIYDFNKLQRRSVRFFVKSSHLDLQFDNSVVKYPSSDQHISSVVDGLEYPKHFEACIYCFGNHELLGGISRHVKGGHDHFSSLNIKCYFHYYQL</sequence>
<proteinExistence type="predicted"/>
<gene>
    <name evidence="1" type="ORF">KCU98_g4871</name>
</gene>
<accession>A0A9P8JXE2</accession>
<dbReference type="EMBL" id="JAHFXS010000414">
    <property type="protein sequence ID" value="KAG9985211.1"/>
    <property type="molecule type" value="Genomic_DNA"/>
</dbReference>
<reference evidence="1" key="2">
    <citation type="submission" date="2021-08" db="EMBL/GenBank/DDBJ databases">
        <authorList>
            <person name="Gostincar C."/>
            <person name="Sun X."/>
            <person name="Song Z."/>
            <person name="Gunde-Cimerman N."/>
        </authorList>
    </citation>
    <scope>NUCLEOTIDE SEQUENCE</scope>
    <source>
        <strain evidence="1">EXF-9298</strain>
    </source>
</reference>
<keyword evidence="2" id="KW-1185">Reference proteome</keyword>
<evidence type="ECO:0000313" key="1">
    <source>
        <dbReference type="EMBL" id="KAG9985211.1"/>
    </source>
</evidence>
<organism evidence="1 2">
    <name type="scientific">Aureobasidium melanogenum</name>
    <name type="common">Aureobasidium pullulans var. melanogenum</name>
    <dbReference type="NCBI Taxonomy" id="46634"/>
    <lineage>
        <taxon>Eukaryota</taxon>
        <taxon>Fungi</taxon>
        <taxon>Dikarya</taxon>
        <taxon>Ascomycota</taxon>
        <taxon>Pezizomycotina</taxon>
        <taxon>Dothideomycetes</taxon>
        <taxon>Dothideomycetidae</taxon>
        <taxon>Dothideales</taxon>
        <taxon>Saccotheciaceae</taxon>
        <taxon>Aureobasidium</taxon>
    </lineage>
</organism>
<dbReference type="Proteomes" id="UP000729357">
    <property type="component" value="Unassembled WGS sequence"/>
</dbReference>
<evidence type="ECO:0000313" key="2">
    <source>
        <dbReference type="Proteomes" id="UP000729357"/>
    </source>
</evidence>
<comment type="caution">
    <text evidence="1">The sequence shown here is derived from an EMBL/GenBank/DDBJ whole genome shotgun (WGS) entry which is preliminary data.</text>
</comment>